<name>A0A9J5ZCQ3_SOLCO</name>
<dbReference type="AlphaFoldDB" id="A0A9J5ZCQ3"/>
<evidence type="ECO:0000313" key="1">
    <source>
        <dbReference type="EMBL" id="KAG5610739.1"/>
    </source>
</evidence>
<comment type="caution">
    <text evidence="1">The sequence shown here is derived from an EMBL/GenBank/DDBJ whole genome shotgun (WGS) entry which is preliminary data.</text>
</comment>
<organism evidence="1 2">
    <name type="scientific">Solanum commersonii</name>
    <name type="common">Commerson's wild potato</name>
    <name type="synonym">Commerson's nightshade</name>
    <dbReference type="NCBI Taxonomy" id="4109"/>
    <lineage>
        <taxon>Eukaryota</taxon>
        <taxon>Viridiplantae</taxon>
        <taxon>Streptophyta</taxon>
        <taxon>Embryophyta</taxon>
        <taxon>Tracheophyta</taxon>
        <taxon>Spermatophyta</taxon>
        <taxon>Magnoliopsida</taxon>
        <taxon>eudicotyledons</taxon>
        <taxon>Gunneridae</taxon>
        <taxon>Pentapetalae</taxon>
        <taxon>asterids</taxon>
        <taxon>lamiids</taxon>
        <taxon>Solanales</taxon>
        <taxon>Solanaceae</taxon>
        <taxon>Solanoideae</taxon>
        <taxon>Solaneae</taxon>
        <taxon>Solanum</taxon>
    </lineage>
</organism>
<gene>
    <name evidence="1" type="ORF">H5410_022020</name>
</gene>
<accession>A0A9J5ZCQ3</accession>
<evidence type="ECO:0000313" key="2">
    <source>
        <dbReference type="Proteomes" id="UP000824120"/>
    </source>
</evidence>
<proteinExistence type="predicted"/>
<sequence>MRWFKDGDRNTRFFHKYVEGRRKKLQLTQIQTAQGDVITTSENICTEALSFFGEQFKKDNTHEGEEMLDITPKIIMVEQNNEIAQAGQMDSQVCSFRAIGKS</sequence>
<reference evidence="1 2" key="1">
    <citation type="submission" date="2020-09" db="EMBL/GenBank/DDBJ databases">
        <title>De no assembly of potato wild relative species, Solanum commersonii.</title>
        <authorList>
            <person name="Cho K."/>
        </authorList>
    </citation>
    <scope>NUCLEOTIDE SEQUENCE [LARGE SCALE GENOMIC DNA]</scope>
    <source>
        <strain evidence="1">LZ3.2</strain>
        <tissue evidence="1">Leaf</tissue>
    </source>
</reference>
<dbReference type="OrthoDB" id="1306279at2759"/>
<dbReference type="EMBL" id="JACXVP010000004">
    <property type="protein sequence ID" value="KAG5610739.1"/>
    <property type="molecule type" value="Genomic_DNA"/>
</dbReference>
<keyword evidence="2" id="KW-1185">Reference proteome</keyword>
<dbReference type="Proteomes" id="UP000824120">
    <property type="component" value="Chromosome 4"/>
</dbReference>
<protein>
    <submittedName>
        <fullName evidence="1">Uncharacterized protein</fullName>
    </submittedName>
</protein>